<dbReference type="RefSeq" id="WP_146977304.1">
    <property type="nucleotide sequence ID" value="NZ_VOSL01000145.1"/>
</dbReference>
<keyword evidence="1" id="KW-1133">Transmembrane helix</keyword>
<dbReference type="EMBL" id="VOSL01000145">
    <property type="protein sequence ID" value="TXD31803.1"/>
    <property type="molecule type" value="Genomic_DNA"/>
</dbReference>
<dbReference type="AlphaFoldDB" id="A0A5C6WTJ7"/>
<protein>
    <submittedName>
        <fullName evidence="2">Uncharacterized protein</fullName>
    </submittedName>
</protein>
<keyword evidence="1" id="KW-0472">Membrane</keyword>
<feature type="transmembrane region" description="Helical" evidence="1">
    <location>
        <begin position="22"/>
        <end position="42"/>
    </location>
</feature>
<keyword evidence="1" id="KW-0812">Transmembrane</keyword>
<dbReference type="Proteomes" id="UP000321046">
    <property type="component" value="Unassembled WGS sequence"/>
</dbReference>
<proteinExistence type="predicted"/>
<evidence type="ECO:0000313" key="2">
    <source>
        <dbReference type="EMBL" id="TXD31803.1"/>
    </source>
</evidence>
<evidence type="ECO:0000256" key="1">
    <source>
        <dbReference type="SAM" id="Phobius"/>
    </source>
</evidence>
<organism evidence="2 3">
    <name type="scientific">Lujinxingia vulgaris</name>
    <dbReference type="NCBI Taxonomy" id="2600176"/>
    <lineage>
        <taxon>Bacteria</taxon>
        <taxon>Deltaproteobacteria</taxon>
        <taxon>Bradymonadales</taxon>
        <taxon>Lujinxingiaceae</taxon>
        <taxon>Lujinxingia</taxon>
    </lineage>
</organism>
<accession>A0A5C6WTJ7</accession>
<evidence type="ECO:0000313" key="3">
    <source>
        <dbReference type="Proteomes" id="UP000321046"/>
    </source>
</evidence>
<name>A0A5C6WTJ7_9DELT</name>
<reference evidence="2 3" key="1">
    <citation type="submission" date="2019-08" db="EMBL/GenBank/DDBJ databases">
        <title>Bradymonadales sp. TMQ2.</title>
        <authorList>
            <person name="Liang Q."/>
        </authorList>
    </citation>
    <scope>NUCLEOTIDE SEQUENCE [LARGE SCALE GENOMIC DNA]</scope>
    <source>
        <strain evidence="2 3">TMQ2</strain>
    </source>
</reference>
<dbReference type="OrthoDB" id="5481816at2"/>
<feature type="transmembrane region" description="Helical" evidence="1">
    <location>
        <begin position="86"/>
        <end position="108"/>
    </location>
</feature>
<comment type="caution">
    <text evidence="2">The sequence shown here is derived from an EMBL/GenBank/DDBJ whole genome shotgun (WGS) entry which is preliminary data.</text>
</comment>
<gene>
    <name evidence="2" type="ORF">FRC96_20240</name>
</gene>
<sequence length="504" mass="55134">MLNAIHNFLRARLKELDRAQEGAVFLLMLAGILIVFISAMMMHDAGDAARDKIMLQNSADTAAFSQSVVKARSMNMISYANTAKRVFYGYTVVYFNAYQALITSLAIYTADCLKIFPNPNSCYRMAVGGVQLAMETLELTFTNLPTMMNRSTDEIKTLDIYQQYMRDITPWWGYVENMMRGIANGATVTASWPPPPGDIITIPDQITSALGFIDGIIGTSIVEDYVPEHTEKTDGLPIKRHDASLGTFAAHAGYCTEFIGTPEHLMLAAEHIMRSDSGIKGISKDGQTIGIFIALNIVPAIGCTVAGFMHGAEVLDYRVDNGVVGGIIDGIEPNAWMQSTSNLTFAYQAGGKRSGIQRDRFNIIGGDHNSKPFYAAEGYWSMARSEFVFGETTISGAVGGLFNTFNPFNGVMSNFIGRPHMWSPSWTARLRPVHLPGESLGTSFQGNPVGMKAVYMDMIPYLALTSLVGFLDSNFSLSGAIKDLMYLYAVNASMSADRLQGIQK</sequence>